<keyword evidence="2" id="KW-1185">Reference proteome</keyword>
<dbReference type="AlphaFoldDB" id="A0AAV0XK38"/>
<comment type="caution">
    <text evidence="1">The sequence shown here is derived from an EMBL/GenBank/DDBJ whole genome shotgun (WGS) entry which is preliminary data.</text>
</comment>
<dbReference type="EMBL" id="CARXXK010000005">
    <property type="protein sequence ID" value="CAI6367776.1"/>
    <property type="molecule type" value="Genomic_DNA"/>
</dbReference>
<proteinExistence type="predicted"/>
<name>A0AAV0XK38_9HEMI</name>
<evidence type="ECO:0000313" key="1">
    <source>
        <dbReference type="EMBL" id="CAI6367776.1"/>
    </source>
</evidence>
<evidence type="ECO:0000313" key="2">
    <source>
        <dbReference type="Proteomes" id="UP001160148"/>
    </source>
</evidence>
<gene>
    <name evidence="1" type="ORF">MEUPH1_LOCUS22208</name>
</gene>
<protein>
    <submittedName>
        <fullName evidence="1">Uncharacterized protein</fullName>
    </submittedName>
</protein>
<organism evidence="1 2">
    <name type="scientific">Macrosiphum euphorbiae</name>
    <name type="common">potato aphid</name>
    <dbReference type="NCBI Taxonomy" id="13131"/>
    <lineage>
        <taxon>Eukaryota</taxon>
        <taxon>Metazoa</taxon>
        <taxon>Ecdysozoa</taxon>
        <taxon>Arthropoda</taxon>
        <taxon>Hexapoda</taxon>
        <taxon>Insecta</taxon>
        <taxon>Pterygota</taxon>
        <taxon>Neoptera</taxon>
        <taxon>Paraneoptera</taxon>
        <taxon>Hemiptera</taxon>
        <taxon>Sternorrhyncha</taxon>
        <taxon>Aphidomorpha</taxon>
        <taxon>Aphidoidea</taxon>
        <taxon>Aphididae</taxon>
        <taxon>Macrosiphini</taxon>
        <taxon>Macrosiphum</taxon>
    </lineage>
</organism>
<accession>A0AAV0XK38</accession>
<reference evidence="1 2" key="1">
    <citation type="submission" date="2023-01" db="EMBL/GenBank/DDBJ databases">
        <authorList>
            <person name="Whitehead M."/>
        </authorList>
    </citation>
    <scope>NUCLEOTIDE SEQUENCE [LARGE SCALE GENOMIC DNA]</scope>
</reference>
<sequence>MCEFHQRYPLGKEGRETLVISCHGIDAKLVLRQTMWKFHQITLDDECRRRKGGGVHVFLMPRNNRKMLPMAVVAIRSIEINMTGVLKMKNVPDL</sequence>
<dbReference type="Proteomes" id="UP001160148">
    <property type="component" value="Unassembled WGS sequence"/>
</dbReference>